<organism evidence="4 5">
    <name type="scientific">Ruthenibacterium lactatiformans</name>
    <dbReference type="NCBI Taxonomy" id="1550024"/>
    <lineage>
        <taxon>Bacteria</taxon>
        <taxon>Bacillati</taxon>
        <taxon>Bacillota</taxon>
        <taxon>Clostridia</taxon>
        <taxon>Eubacteriales</taxon>
        <taxon>Oscillospiraceae</taxon>
        <taxon>Ruthenibacterium</taxon>
    </lineage>
</organism>
<dbReference type="InterPro" id="IPR011055">
    <property type="entry name" value="Dup_hybrid_motif"/>
</dbReference>
<protein>
    <submittedName>
        <fullName evidence="4">Peptidoglycan DD-metalloendopeptidase family protein</fullName>
    </submittedName>
</protein>
<gene>
    <name evidence="4" type="ORF">GMD59_16710</name>
</gene>
<name>A0A6L6LW04_9FIRM</name>
<dbReference type="Pfam" id="PF01551">
    <property type="entry name" value="Peptidase_M23"/>
    <property type="match status" value="1"/>
</dbReference>
<dbReference type="AlphaFoldDB" id="A0A6L6LW04"/>
<feature type="region of interest" description="Disordered" evidence="1">
    <location>
        <begin position="448"/>
        <end position="467"/>
    </location>
</feature>
<reference evidence="4 5" key="1">
    <citation type="journal article" date="2019" name="Nat. Med.">
        <title>A library of human gut bacterial isolates paired with longitudinal multiomics data enables mechanistic microbiome research.</title>
        <authorList>
            <person name="Poyet M."/>
            <person name="Groussin M."/>
            <person name="Gibbons S.M."/>
            <person name="Avila-Pacheco J."/>
            <person name="Jiang X."/>
            <person name="Kearney S.M."/>
            <person name="Perrotta A.R."/>
            <person name="Berdy B."/>
            <person name="Zhao S."/>
            <person name="Lieberman T.D."/>
            <person name="Swanson P.K."/>
            <person name="Smith M."/>
            <person name="Roesemann S."/>
            <person name="Alexander J.E."/>
            <person name="Rich S.A."/>
            <person name="Livny J."/>
            <person name="Vlamakis H."/>
            <person name="Clish C."/>
            <person name="Bullock K."/>
            <person name="Deik A."/>
            <person name="Scott J."/>
            <person name="Pierce K.A."/>
            <person name="Xavier R.J."/>
            <person name="Alm E.J."/>
        </authorList>
    </citation>
    <scope>NUCLEOTIDE SEQUENCE [LARGE SCALE GENOMIC DNA]</scope>
    <source>
        <strain evidence="4 5">BIOML-A4</strain>
    </source>
</reference>
<dbReference type="InterPro" id="IPR016047">
    <property type="entry name" value="M23ase_b-sheet_dom"/>
</dbReference>
<keyword evidence="2" id="KW-1133">Transmembrane helix</keyword>
<dbReference type="InterPro" id="IPR050570">
    <property type="entry name" value="Cell_wall_metabolism_enzyme"/>
</dbReference>
<proteinExistence type="predicted"/>
<comment type="caution">
    <text evidence="4">The sequence shown here is derived from an EMBL/GenBank/DDBJ whole genome shotgun (WGS) entry which is preliminary data.</text>
</comment>
<feature type="transmembrane region" description="Helical" evidence="2">
    <location>
        <begin position="60"/>
        <end position="84"/>
    </location>
</feature>
<dbReference type="RefSeq" id="WP_155202334.1">
    <property type="nucleotide sequence ID" value="NZ_WMZN01000044.1"/>
</dbReference>
<accession>A0A6L6LW04</accession>
<dbReference type="Gene3D" id="2.70.70.10">
    <property type="entry name" value="Glucose Permease (Domain IIA)"/>
    <property type="match status" value="1"/>
</dbReference>
<evidence type="ECO:0000313" key="5">
    <source>
        <dbReference type="Proteomes" id="UP000472755"/>
    </source>
</evidence>
<dbReference type="PANTHER" id="PTHR21666">
    <property type="entry name" value="PEPTIDASE-RELATED"/>
    <property type="match status" value="1"/>
</dbReference>
<dbReference type="PANTHER" id="PTHR21666:SF270">
    <property type="entry name" value="MUREIN HYDROLASE ACTIVATOR ENVC"/>
    <property type="match status" value="1"/>
</dbReference>
<sequence length="572" mass="61756">MAANTKWNDDLAQVNNAARAAVQTAKNAKKDAKTVKRAAGKAAAGNWMGAAVDMLKSPRAMLAVVAVFLVLIILPITFVGIFLIEFPGAIINSITAAVTTAYDDLVVGWESLKIKVSNGIDNFLTWLTTGDTGDASDGFATDVAAAQDPDFASYIGTSNALVAVLNEYFRDEYNSGVKTNAQLSATNHQMELVTEAENDGILPEDITCELTWTSNDSDYLDWTFSLIACDSVNRMQDTSDDVPEFSAAHLIAEAKDLVSHYTLWDVGVRETVTDGTTVRSVSHEEQRWVEHSVPVLDDDGNPVMELLTDEDGLPLQIDGEFVWVPVMQTVAGWETVTVTEDQTFPTRHISIEYYASPNPDAKAHILSEFGITNVADPNDLSDLAIVEEQVQQLRYLYSTAIGDLTASGTVLQWISDFYTNHSDLVFNGPTTVAGPIEDWRNHITSHQGATDIPEHSGGHGGTDISSPSGTPLVLPAKGIAVAVTNSYPNEVDYAHPRGNLVLMYYGEQDGVAGNGIFVLYQHMASVTATPYTTYTAGEAVGASGTSGMCTGPHWHIESYVGTAKMDSEYFLS</sequence>
<dbReference type="GO" id="GO:0004222">
    <property type="term" value="F:metalloendopeptidase activity"/>
    <property type="evidence" value="ECO:0007669"/>
    <property type="project" value="TreeGrafter"/>
</dbReference>
<keyword evidence="2" id="KW-0472">Membrane</keyword>
<dbReference type="EMBL" id="WMZU01000041">
    <property type="protein sequence ID" value="MTS28910.1"/>
    <property type="molecule type" value="Genomic_DNA"/>
</dbReference>
<evidence type="ECO:0000256" key="2">
    <source>
        <dbReference type="SAM" id="Phobius"/>
    </source>
</evidence>
<evidence type="ECO:0000259" key="3">
    <source>
        <dbReference type="Pfam" id="PF01551"/>
    </source>
</evidence>
<keyword evidence="2" id="KW-0812">Transmembrane</keyword>
<dbReference type="CDD" id="cd12797">
    <property type="entry name" value="M23_peptidase"/>
    <property type="match status" value="1"/>
</dbReference>
<dbReference type="SUPFAM" id="SSF51261">
    <property type="entry name" value="Duplicated hybrid motif"/>
    <property type="match status" value="1"/>
</dbReference>
<dbReference type="Proteomes" id="UP000472755">
    <property type="component" value="Unassembled WGS sequence"/>
</dbReference>
<feature type="domain" description="M23ase beta-sheet core" evidence="3">
    <location>
        <begin position="458"/>
        <end position="566"/>
    </location>
</feature>
<evidence type="ECO:0000313" key="4">
    <source>
        <dbReference type="EMBL" id="MTS28910.1"/>
    </source>
</evidence>
<evidence type="ECO:0000256" key="1">
    <source>
        <dbReference type="SAM" id="MobiDB-lite"/>
    </source>
</evidence>